<dbReference type="PROSITE" id="PS50878">
    <property type="entry name" value="RT_POL"/>
    <property type="match status" value="1"/>
</dbReference>
<dbReference type="AlphaFoldDB" id="A0AA38T0Y9"/>
<proteinExistence type="predicted"/>
<sequence length="530" mass="60074">MRVMACVMARYDLRHIKRSTPGAPTKEFKMTRRIRQGDPLAPFLFLLVAEGLHVLMLEAREKGLFDGVRVGKDGVEVSHLQYADDAVFFGAWSYGNLKNLMLILKCFKELSGLKVNFQKISSEEVQTWATECGCGWSSVPITYLGSKHELGQKWKVVIEKMKNKLASWRAKSLSFGGRLALVKSVLGSLVLYYLSLFREPRGVLLELERIRSCFFGVGGQEEVSGKGRVWIKWERVLRKFDNGGLDVGSLETSNRGLLGKWWWKFVTEKEGSWVNVIKSIYGSSGGFDSRGACGVGRRSVWGGGVVVCRNLEGVGIDLVNSVGVEVGSGMLIFIWSDSWVGGASCFEIQSVEKVKDVRVADRWVKEGEEWSGCWNWRRALRGRELGEFNELLLILQDWRPSSNGSDKIKWNLSIDGSFSVKYLKELIKEKTKLIQDSTVKTRWSRLVPKKIAIHTWRVRSGRIPTREELDKRGIELNSLLCPRCSEGAVKNIWVAIAKWWKVDLSNTSSIMELLDREAHADKPRLWEEVT</sequence>
<dbReference type="Pfam" id="PF00078">
    <property type="entry name" value="RVT_1"/>
    <property type="match status" value="1"/>
</dbReference>
<dbReference type="InterPro" id="IPR026960">
    <property type="entry name" value="RVT-Znf"/>
</dbReference>
<dbReference type="InterPro" id="IPR000477">
    <property type="entry name" value="RT_dom"/>
</dbReference>
<protein>
    <recommendedName>
        <fullName evidence="1">Reverse transcriptase domain-containing protein</fullName>
    </recommendedName>
</protein>
<organism evidence="2 3">
    <name type="scientific">Centaurea solstitialis</name>
    <name type="common">yellow star-thistle</name>
    <dbReference type="NCBI Taxonomy" id="347529"/>
    <lineage>
        <taxon>Eukaryota</taxon>
        <taxon>Viridiplantae</taxon>
        <taxon>Streptophyta</taxon>
        <taxon>Embryophyta</taxon>
        <taxon>Tracheophyta</taxon>
        <taxon>Spermatophyta</taxon>
        <taxon>Magnoliopsida</taxon>
        <taxon>eudicotyledons</taxon>
        <taxon>Gunneridae</taxon>
        <taxon>Pentapetalae</taxon>
        <taxon>asterids</taxon>
        <taxon>campanulids</taxon>
        <taxon>Asterales</taxon>
        <taxon>Asteraceae</taxon>
        <taxon>Carduoideae</taxon>
        <taxon>Cardueae</taxon>
        <taxon>Centaureinae</taxon>
        <taxon>Centaurea</taxon>
    </lineage>
</organism>
<evidence type="ECO:0000313" key="3">
    <source>
        <dbReference type="Proteomes" id="UP001172457"/>
    </source>
</evidence>
<dbReference type="PANTHER" id="PTHR33116:SF77">
    <property type="entry name" value="RNA-DIRECTED DNA POLYMERASE"/>
    <property type="match status" value="1"/>
</dbReference>
<evidence type="ECO:0000259" key="1">
    <source>
        <dbReference type="PROSITE" id="PS50878"/>
    </source>
</evidence>
<name>A0AA38T0Y9_9ASTR</name>
<evidence type="ECO:0000313" key="2">
    <source>
        <dbReference type="EMBL" id="KAJ9551544.1"/>
    </source>
</evidence>
<feature type="domain" description="Reverse transcriptase" evidence="1">
    <location>
        <begin position="1"/>
        <end position="141"/>
    </location>
</feature>
<dbReference type="EMBL" id="JARYMX010000004">
    <property type="protein sequence ID" value="KAJ9551544.1"/>
    <property type="molecule type" value="Genomic_DNA"/>
</dbReference>
<gene>
    <name evidence="2" type="ORF">OSB04_015589</name>
</gene>
<reference evidence="2" key="1">
    <citation type="submission" date="2023-03" db="EMBL/GenBank/DDBJ databases">
        <title>Chromosome-scale reference genome and RAD-based genetic map of yellow starthistle (Centaurea solstitialis) reveal putative structural variation and QTLs associated with invader traits.</title>
        <authorList>
            <person name="Reatini B."/>
            <person name="Cang F.A."/>
            <person name="Jiang Q."/>
            <person name="Mckibben M.T.W."/>
            <person name="Barker M.S."/>
            <person name="Rieseberg L.H."/>
            <person name="Dlugosch K.M."/>
        </authorList>
    </citation>
    <scope>NUCLEOTIDE SEQUENCE</scope>
    <source>
        <strain evidence="2">CAN-66</strain>
        <tissue evidence="2">Leaf</tissue>
    </source>
</reference>
<dbReference type="PANTHER" id="PTHR33116">
    <property type="entry name" value="REVERSE TRANSCRIPTASE ZINC-BINDING DOMAIN-CONTAINING PROTEIN-RELATED-RELATED"/>
    <property type="match status" value="1"/>
</dbReference>
<accession>A0AA38T0Y9</accession>
<comment type="caution">
    <text evidence="2">The sequence shown here is derived from an EMBL/GenBank/DDBJ whole genome shotgun (WGS) entry which is preliminary data.</text>
</comment>
<keyword evidence="3" id="KW-1185">Reference proteome</keyword>
<dbReference type="Pfam" id="PF13966">
    <property type="entry name" value="zf-RVT"/>
    <property type="match status" value="1"/>
</dbReference>
<dbReference type="Proteomes" id="UP001172457">
    <property type="component" value="Chromosome 4"/>
</dbReference>